<dbReference type="PANTHER" id="PTHR33600:SF1">
    <property type="entry name" value="OS06G0506000 PROTEIN"/>
    <property type="match status" value="1"/>
</dbReference>
<dbReference type="STRING" id="77586.A0A0D9WQQ2"/>
<evidence type="ECO:0000313" key="2">
    <source>
        <dbReference type="Proteomes" id="UP000032180"/>
    </source>
</evidence>
<evidence type="ECO:0000313" key="1">
    <source>
        <dbReference type="EnsemblPlants" id="LPERR06G13630.1"/>
    </source>
</evidence>
<name>A0A0D9WQQ2_9ORYZ</name>
<reference evidence="2" key="2">
    <citation type="submission" date="2013-12" db="EMBL/GenBank/DDBJ databases">
        <authorList>
            <person name="Yu Y."/>
            <person name="Lee S."/>
            <person name="de Baynast K."/>
            <person name="Wissotski M."/>
            <person name="Liu L."/>
            <person name="Talag J."/>
            <person name="Goicoechea J."/>
            <person name="Angelova A."/>
            <person name="Jetty R."/>
            <person name="Kudrna D."/>
            <person name="Golser W."/>
            <person name="Rivera L."/>
            <person name="Zhang J."/>
            <person name="Wing R."/>
        </authorList>
    </citation>
    <scope>NUCLEOTIDE SEQUENCE</scope>
</reference>
<accession>A0A0D9WQQ2</accession>
<dbReference type="Proteomes" id="UP000032180">
    <property type="component" value="Chromosome 6"/>
</dbReference>
<dbReference type="eggNOG" id="ENOG502R53V">
    <property type="taxonomic scope" value="Eukaryota"/>
</dbReference>
<dbReference type="AlphaFoldDB" id="A0A0D9WQQ2"/>
<dbReference type="PANTHER" id="PTHR33600">
    <property type="entry name" value="PLASTID DIVISION PROTEIN PDV2"/>
    <property type="match status" value="1"/>
</dbReference>
<reference evidence="1 2" key="1">
    <citation type="submission" date="2012-08" db="EMBL/GenBank/DDBJ databases">
        <title>Oryza genome evolution.</title>
        <authorList>
            <person name="Wing R.A."/>
        </authorList>
    </citation>
    <scope>NUCLEOTIDE SEQUENCE</scope>
</reference>
<protein>
    <submittedName>
        <fullName evidence="1">Uncharacterized protein</fullName>
    </submittedName>
</protein>
<dbReference type="GO" id="GO:0010020">
    <property type="term" value="P:chloroplast fission"/>
    <property type="evidence" value="ECO:0007669"/>
    <property type="project" value="InterPro"/>
</dbReference>
<organism evidence="1 2">
    <name type="scientific">Leersia perrieri</name>
    <dbReference type="NCBI Taxonomy" id="77586"/>
    <lineage>
        <taxon>Eukaryota</taxon>
        <taxon>Viridiplantae</taxon>
        <taxon>Streptophyta</taxon>
        <taxon>Embryophyta</taxon>
        <taxon>Tracheophyta</taxon>
        <taxon>Spermatophyta</taxon>
        <taxon>Magnoliopsida</taxon>
        <taxon>Liliopsida</taxon>
        <taxon>Poales</taxon>
        <taxon>Poaceae</taxon>
        <taxon>BOP clade</taxon>
        <taxon>Oryzoideae</taxon>
        <taxon>Oryzeae</taxon>
        <taxon>Oryzinae</taxon>
        <taxon>Leersia</taxon>
    </lineage>
</organism>
<reference evidence="1" key="3">
    <citation type="submission" date="2015-04" db="UniProtKB">
        <authorList>
            <consortium name="EnsemblPlants"/>
        </authorList>
    </citation>
    <scope>IDENTIFICATION</scope>
</reference>
<dbReference type="EnsemblPlants" id="LPERR06G13630.1">
    <property type="protein sequence ID" value="LPERR06G13630.1"/>
    <property type="gene ID" value="LPERR06G13630"/>
</dbReference>
<proteinExistence type="predicted"/>
<dbReference type="InterPro" id="IPR038939">
    <property type="entry name" value="PDV1/PDV2"/>
</dbReference>
<sequence>MRLAAPPRPDEALLERIRDLHDKLSHAILSLSLSSSSARRRRAAGKQGRCGSWEHQCEEAAAMSDARSLHAVRAALEDFHGHIRFLRNVQSRHVAERDAAVARLQRSRILLATRLAEHRWRKHEVIEETLAFVDNVLDKSRFFSPEDVCGSGTYTRSQSVPKGHGSNLLVRVLSCTLAIAKNSLRLEKIGGAFGNTAICIKWHLVNKLQQSNVGELIISILGCL</sequence>
<dbReference type="Gramene" id="LPERR06G13630.1">
    <property type="protein sequence ID" value="LPERR06G13630.1"/>
    <property type="gene ID" value="LPERR06G13630"/>
</dbReference>
<keyword evidence="2" id="KW-1185">Reference proteome</keyword>